<feature type="non-terminal residue" evidence="2">
    <location>
        <position position="1"/>
    </location>
</feature>
<evidence type="ECO:0000313" key="2">
    <source>
        <dbReference type="EMBL" id="KKM77527.1"/>
    </source>
</evidence>
<protein>
    <submittedName>
        <fullName evidence="2">Uncharacterized protein</fullName>
    </submittedName>
</protein>
<comment type="caution">
    <text evidence="2">The sequence shown here is derived from an EMBL/GenBank/DDBJ whole genome shotgun (WGS) entry which is preliminary data.</text>
</comment>
<feature type="compositionally biased region" description="Basic and acidic residues" evidence="1">
    <location>
        <begin position="66"/>
        <end position="94"/>
    </location>
</feature>
<dbReference type="EMBL" id="LAZR01008629">
    <property type="protein sequence ID" value="KKM77527.1"/>
    <property type="molecule type" value="Genomic_DNA"/>
</dbReference>
<name>A0A0F9N7V0_9ZZZZ</name>
<dbReference type="AlphaFoldDB" id="A0A0F9N7V0"/>
<accession>A0A0F9N7V0</accession>
<proteinExistence type="predicted"/>
<sequence length="202" mass="22883">KKAIQALNEMDHIEENIRYVGVKKDVLVDLFLKGVEDCPEEDGGNLPEVVVEMNNLLIDDEDPQEKEEKDKKEEEKECPDFGKGHGKNKDKCGECKEEYPEDYDECKKLSPKKDKKKGEGIVKASGPGVIGSILEFIKSANKKGITREGIEKKLADRYPDRELKAMKKTIYAQIGGKKSPTRMEKEKKVQFKVVNGSYSFVK</sequence>
<feature type="region of interest" description="Disordered" evidence="1">
    <location>
        <begin position="57"/>
        <end position="94"/>
    </location>
</feature>
<reference evidence="2" key="1">
    <citation type="journal article" date="2015" name="Nature">
        <title>Complex archaea that bridge the gap between prokaryotes and eukaryotes.</title>
        <authorList>
            <person name="Spang A."/>
            <person name="Saw J.H."/>
            <person name="Jorgensen S.L."/>
            <person name="Zaremba-Niedzwiedzka K."/>
            <person name="Martijn J."/>
            <person name="Lind A.E."/>
            <person name="van Eijk R."/>
            <person name="Schleper C."/>
            <person name="Guy L."/>
            <person name="Ettema T.J."/>
        </authorList>
    </citation>
    <scope>NUCLEOTIDE SEQUENCE</scope>
</reference>
<gene>
    <name evidence="2" type="ORF">LCGC14_1369170</name>
</gene>
<organism evidence="2">
    <name type="scientific">marine sediment metagenome</name>
    <dbReference type="NCBI Taxonomy" id="412755"/>
    <lineage>
        <taxon>unclassified sequences</taxon>
        <taxon>metagenomes</taxon>
        <taxon>ecological metagenomes</taxon>
    </lineage>
</organism>
<evidence type="ECO:0000256" key="1">
    <source>
        <dbReference type="SAM" id="MobiDB-lite"/>
    </source>
</evidence>